<evidence type="ECO:0000256" key="1">
    <source>
        <dbReference type="SAM" id="MobiDB-lite"/>
    </source>
</evidence>
<feature type="compositionally biased region" description="Basic and acidic residues" evidence="1">
    <location>
        <begin position="9"/>
        <end position="20"/>
    </location>
</feature>
<accession>A0A7R9B7V2</accession>
<evidence type="ECO:0000313" key="2">
    <source>
        <dbReference type="EMBL" id="CAD7268067.1"/>
    </source>
</evidence>
<organism evidence="2">
    <name type="scientific">Timema shepardi</name>
    <name type="common">Walking stick</name>
    <dbReference type="NCBI Taxonomy" id="629360"/>
    <lineage>
        <taxon>Eukaryota</taxon>
        <taxon>Metazoa</taxon>
        <taxon>Ecdysozoa</taxon>
        <taxon>Arthropoda</taxon>
        <taxon>Hexapoda</taxon>
        <taxon>Insecta</taxon>
        <taxon>Pterygota</taxon>
        <taxon>Neoptera</taxon>
        <taxon>Polyneoptera</taxon>
        <taxon>Phasmatodea</taxon>
        <taxon>Timematodea</taxon>
        <taxon>Timematoidea</taxon>
        <taxon>Timematidae</taxon>
        <taxon>Timema</taxon>
    </lineage>
</organism>
<proteinExistence type="predicted"/>
<sequence length="346" mass="37378">MRRSLDLSCTREEMEPRTSGRETVVLTALPTLLVLLSSCADSSSTPPPGIQTSGVSSQHFCWRRPIFFFARDDDRGGMTSRRQLSDKAKELGPDPVSLVLLSKSYGLVRRVVAVITDGDRTSRDEDFSADSNRDPGHSRTCLLSIRGTELTRRYLRIESVSDREKLGSDPCWSNIMRGGVVPGADSPLCGCLKMQQGPTVAEYGHEDPGSNLGGSLTAVSVLSSSYTDITSLAVDCHCQWGCPRSLAGVKPGPLTTVTFQRFLIAQLSHRSCVPVTSAPGSGCAPPPGLPQHSTETSRGVKQGLAHQLVLKHFPSKVSDDDYVGRLSLHDLSADVSKYQSRTSNDS</sequence>
<name>A0A7R9B7V2_TIMSH</name>
<feature type="region of interest" description="Disordered" evidence="1">
    <location>
        <begin position="1"/>
        <end position="20"/>
    </location>
</feature>
<dbReference type="EMBL" id="OC011467">
    <property type="protein sequence ID" value="CAD7268067.1"/>
    <property type="molecule type" value="Genomic_DNA"/>
</dbReference>
<protein>
    <submittedName>
        <fullName evidence="2">Uncharacterized protein</fullName>
    </submittedName>
</protein>
<reference evidence="2" key="1">
    <citation type="submission" date="2020-11" db="EMBL/GenBank/DDBJ databases">
        <authorList>
            <person name="Tran Van P."/>
        </authorList>
    </citation>
    <scope>NUCLEOTIDE SEQUENCE</scope>
</reference>
<gene>
    <name evidence="2" type="ORF">TSIB3V08_LOCUS12069</name>
</gene>
<dbReference type="AlphaFoldDB" id="A0A7R9B7V2"/>